<dbReference type="Pfam" id="PF16747">
    <property type="entry name" value="Adhesin_E"/>
    <property type="match status" value="1"/>
</dbReference>
<dbReference type="AlphaFoldDB" id="A0AAU8VEA7"/>
<proteinExistence type="predicted"/>
<reference evidence="2 3" key="1">
    <citation type="submission" date="2017-03" db="EMBL/GenBank/DDBJ databases">
        <title>N. lactamica Y92-1009 whole genome sequence.</title>
        <authorList>
            <person name="Pandey A.K."/>
            <person name="Read R.C."/>
        </authorList>
    </citation>
    <scope>NUCLEOTIDE SEQUENCE [LARGE SCALE GENOMIC DNA]</scope>
    <source>
        <strain evidence="2 3">Y92-1009</strain>
    </source>
</reference>
<organism evidence="2 3">
    <name type="scientific">Neisseria lactamica</name>
    <dbReference type="NCBI Taxonomy" id="486"/>
    <lineage>
        <taxon>Bacteria</taxon>
        <taxon>Pseudomonadati</taxon>
        <taxon>Pseudomonadota</taxon>
        <taxon>Betaproteobacteria</taxon>
        <taxon>Neisseriales</taxon>
        <taxon>Neisseriaceae</taxon>
        <taxon>Neisseria</taxon>
    </lineage>
</organism>
<name>A0AAU8VEA7_NEILA</name>
<dbReference type="InterPro" id="IPR031939">
    <property type="entry name" value="Adhesin_E-like"/>
</dbReference>
<evidence type="ECO:0000313" key="2">
    <source>
        <dbReference type="EMBL" id="ARB03931.1"/>
    </source>
</evidence>
<dbReference type="Proteomes" id="UP000191249">
    <property type="component" value="Chromosome"/>
</dbReference>
<evidence type="ECO:0000313" key="3">
    <source>
        <dbReference type="Proteomes" id="UP000191249"/>
    </source>
</evidence>
<dbReference type="PROSITE" id="PS51257">
    <property type="entry name" value="PROKAR_LIPOPROTEIN"/>
    <property type="match status" value="1"/>
</dbReference>
<sequence>MIKETLMRPIFLSFVLLPILITACSTPDKSARWENIGTISNGNIHTYINKDSVRKNGNLMIFQDKKVVTNLKQERFANTPAYKTAIAEWEIHCNNKTYRLSSLQLFDTKNTEISTQSYTASSLRPMSILSGTLTEKQYETVCGKKL</sequence>
<dbReference type="EMBL" id="CP019894">
    <property type="protein sequence ID" value="ARB03931.1"/>
    <property type="molecule type" value="Genomic_DNA"/>
</dbReference>
<feature type="domain" description="Surface-adhesin protein E-like" evidence="1">
    <location>
        <begin position="33"/>
        <end position="143"/>
    </location>
</feature>
<dbReference type="RefSeq" id="WP_002261630.1">
    <property type="nucleotide sequence ID" value="NZ_CP019894.1"/>
</dbReference>
<protein>
    <recommendedName>
        <fullName evidence="1">Surface-adhesin protein E-like domain-containing protein</fullName>
    </recommendedName>
</protein>
<gene>
    <name evidence="2" type="ORF">B2G52_02640</name>
</gene>
<evidence type="ECO:0000259" key="1">
    <source>
        <dbReference type="Pfam" id="PF16747"/>
    </source>
</evidence>
<accession>A0AAU8VEA7</accession>